<reference evidence="2 3" key="1">
    <citation type="journal article" date="2013" name="Genome Biol.">
        <title>Comparative genomics of the core and accessory genomes of 48 Sinorhizobium strains comprising five genospecies.</title>
        <authorList>
            <person name="Sugawara M."/>
            <person name="Epstein B."/>
            <person name="Badgley B.D."/>
            <person name="Unno T."/>
            <person name="Xu L."/>
            <person name="Reese J."/>
            <person name="Gyaneshwar P."/>
            <person name="Denny R."/>
            <person name="Mudge J."/>
            <person name="Bharti A.K."/>
            <person name="Farmer A.D."/>
            <person name="May G.D."/>
            <person name="Woodward J.E."/>
            <person name="Medigue C."/>
            <person name="Vallenet D."/>
            <person name="Lajus A."/>
            <person name="Rouy Z."/>
            <person name="Martinez-Vaz B."/>
            <person name="Tiffin P."/>
            <person name="Young N.D."/>
            <person name="Sadowsky M.J."/>
        </authorList>
    </citation>
    <scope>NUCLEOTIDE SEQUENCE [LARGE SCALE GENOMIC DNA]</scope>
    <source>
        <strain evidence="2 3">N6B1</strain>
    </source>
</reference>
<organism evidence="2 3">
    <name type="scientific">Rhizobium meliloti</name>
    <name type="common">Ensifer meliloti</name>
    <name type="synonym">Sinorhizobium meliloti</name>
    <dbReference type="NCBI Taxonomy" id="382"/>
    <lineage>
        <taxon>Bacteria</taxon>
        <taxon>Pseudomonadati</taxon>
        <taxon>Pseudomonadota</taxon>
        <taxon>Alphaproteobacteria</taxon>
        <taxon>Hyphomicrobiales</taxon>
        <taxon>Rhizobiaceae</taxon>
        <taxon>Sinorhizobium/Ensifer group</taxon>
        <taxon>Sinorhizobium</taxon>
    </lineage>
</organism>
<name>A0AAW9TRF5_RHIML</name>
<gene>
    <name evidence="2" type="ORF">GHK53_17330</name>
</gene>
<evidence type="ECO:0000313" key="2">
    <source>
        <dbReference type="EMBL" id="MQW34509.1"/>
    </source>
</evidence>
<proteinExistence type="predicted"/>
<accession>A0AAW9TRF5</accession>
<dbReference type="Pfam" id="PF22772">
    <property type="entry name" value="WsaF_C"/>
    <property type="match status" value="1"/>
</dbReference>
<dbReference type="Proteomes" id="UP000429484">
    <property type="component" value="Unassembled WGS sequence"/>
</dbReference>
<comment type="caution">
    <text evidence="2">The sequence shown here is derived from an EMBL/GenBank/DDBJ whole genome shotgun (WGS) entry which is preliminary data.</text>
</comment>
<dbReference type="SUPFAM" id="SSF53756">
    <property type="entry name" value="UDP-Glycosyltransferase/glycogen phosphorylase"/>
    <property type="match status" value="1"/>
</dbReference>
<dbReference type="GO" id="GO:0030247">
    <property type="term" value="F:polysaccharide binding"/>
    <property type="evidence" value="ECO:0007669"/>
    <property type="project" value="InterPro"/>
</dbReference>
<dbReference type="Gene3D" id="3.40.50.11090">
    <property type="match status" value="1"/>
</dbReference>
<dbReference type="Gene3D" id="3.40.50.2000">
    <property type="entry name" value="Glycogen Phosphorylase B"/>
    <property type="match status" value="1"/>
</dbReference>
<dbReference type="EMBL" id="WISR01000153">
    <property type="protein sequence ID" value="MQW34509.1"/>
    <property type="molecule type" value="Genomic_DNA"/>
</dbReference>
<dbReference type="RefSeq" id="WP_013850924.1">
    <property type="nucleotide sequence ID" value="NZ_CP021806.1"/>
</dbReference>
<dbReference type="InterPro" id="IPR055050">
    <property type="entry name" value="WsaF_C"/>
</dbReference>
<evidence type="ECO:0000313" key="3">
    <source>
        <dbReference type="Proteomes" id="UP000429484"/>
    </source>
</evidence>
<protein>
    <submittedName>
        <fullName evidence="2">Glycosyltransferase family 1 protein</fullName>
    </submittedName>
</protein>
<sequence length="415" mass="45947">MAASVLAASVVNAARLQLGRRARQFSAILAKDGYQGIVRRVRLKASDWIRPRSVVWSVFPEDVMAADLLRPPVTVVPKIAPGEPIVVNWVMEASGRGSGGHTTTCRIIKYMERSGYVNRVYLYDPFGGDHKYYQRISRDYYGITCEISDVRAGMKDAHAVVATAWPSAYAVYNARCSGKRFYFVQDYEPFFYPAGTNSVLAENTYRMGFHGITAGRWLAEKLSHEFGMMTDFFPFGCDTAQYRRQSSSKRSGVAFYARAGTPRRAVELGLLALELLANRRPDVEVHLFGERVGHLPFKFLNHGLVTPAKLSEIYNRCFAGLSLSLTNVSLVPFEMLACGCIPIVNDADHNRMVLDNPHIRYAPPTPHSLATALEALVNMPDFEATSRRAAESVVSASWDDAGAAVDAAFRRALGA</sequence>
<evidence type="ECO:0000259" key="1">
    <source>
        <dbReference type="Pfam" id="PF22772"/>
    </source>
</evidence>
<dbReference type="AlphaFoldDB" id="A0AAW9TRF5"/>
<feature type="domain" description="WsaF C-terminal" evidence="1">
    <location>
        <begin position="253"/>
        <end position="374"/>
    </location>
</feature>